<evidence type="ECO:0000313" key="1">
    <source>
        <dbReference type="EMBL" id="DBA19053.1"/>
    </source>
</evidence>
<accession>A0AAV2ZZI0</accession>
<protein>
    <submittedName>
        <fullName evidence="1">Uncharacterized protein</fullName>
    </submittedName>
</protein>
<keyword evidence="2" id="KW-1185">Reference proteome</keyword>
<sequence length="80" mass="9065">MHGIPAPYTPSIWDLGGRFARPHNWHLPQLPNFPTNCFRPLWCHQFLGWGLAAITTCLLPLCPDNGALHLTFRPVTSVYL</sequence>
<gene>
    <name evidence="1" type="ORF">GDO54_014930</name>
</gene>
<dbReference type="Proteomes" id="UP001181693">
    <property type="component" value="Unassembled WGS sequence"/>
</dbReference>
<name>A0AAV2ZZI0_PYXAD</name>
<dbReference type="EMBL" id="DYDO01000008">
    <property type="protein sequence ID" value="DBA19053.1"/>
    <property type="molecule type" value="Genomic_DNA"/>
</dbReference>
<proteinExistence type="predicted"/>
<dbReference type="AlphaFoldDB" id="A0AAV2ZZI0"/>
<evidence type="ECO:0000313" key="2">
    <source>
        <dbReference type="Proteomes" id="UP001181693"/>
    </source>
</evidence>
<comment type="caution">
    <text evidence="1">The sequence shown here is derived from an EMBL/GenBank/DDBJ whole genome shotgun (WGS) entry which is preliminary data.</text>
</comment>
<organism evidence="1 2">
    <name type="scientific">Pyxicephalus adspersus</name>
    <name type="common">African bullfrog</name>
    <dbReference type="NCBI Taxonomy" id="30357"/>
    <lineage>
        <taxon>Eukaryota</taxon>
        <taxon>Metazoa</taxon>
        <taxon>Chordata</taxon>
        <taxon>Craniata</taxon>
        <taxon>Vertebrata</taxon>
        <taxon>Euteleostomi</taxon>
        <taxon>Amphibia</taxon>
        <taxon>Batrachia</taxon>
        <taxon>Anura</taxon>
        <taxon>Neobatrachia</taxon>
        <taxon>Ranoidea</taxon>
        <taxon>Pyxicephalidae</taxon>
        <taxon>Pyxicephalinae</taxon>
        <taxon>Pyxicephalus</taxon>
    </lineage>
</organism>
<reference evidence="1" key="1">
    <citation type="thesis" date="2020" institute="ProQuest LLC" country="789 East Eisenhower Parkway, Ann Arbor, MI, USA">
        <title>Comparative Genomics and Chromosome Evolution.</title>
        <authorList>
            <person name="Mudd A.B."/>
        </authorList>
    </citation>
    <scope>NUCLEOTIDE SEQUENCE</scope>
    <source>
        <strain evidence="1">1538</strain>
        <tissue evidence="1">Blood</tissue>
    </source>
</reference>